<keyword evidence="1" id="KW-0479">Metal-binding</keyword>
<dbReference type="InterPro" id="IPR001841">
    <property type="entry name" value="Znf_RING"/>
</dbReference>
<accession>A0ABN7SN16</accession>
<dbReference type="Pfam" id="PF13920">
    <property type="entry name" value="zf-C3HC4_3"/>
    <property type="match status" value="1"/>
</dbReference>
<keyword evidence="5" id="KW-0175">Coiled coil</keyword>
<keyword evidence="8" id="KW-1185">Reference proteome</keyword>
<dbReference type="Proteomes" id="UP001158576">
    <property type="component" value="Chromosome XSR"/>
</dbReference>
<sequence>MVRHLDDYITSYGRFGKCSDCGFHSEATALIRKKRFCEDCKEEKYPDEKPEFQETDARFKCRAGKCGAKNLSFREILIGSCCKDAAKAISDNVWESKYERDVMNKIYMKIKTARCSFNSKIDEAEGELYSAKNAVRAAKEALKKAEERVLAAEVNLGYARIKHRDLTKLEKKSEKRVLVITKAAFEEHDEPPAKKPRKEEVNEKLECRLCLESYTEDRPSAIIIPCAHMFCYNCISSLPQKNCPNCRAEFTDNNVYKTH</sequence>
<evidence type="ECO:0000256" key="3">
    <source>
        <dbReference type="ARBA" id="ARBA00022833"/>
    </source>
</evidence>
<evidence type="ECO:0000313" key="7">
    <source>
        <dbReference type="EMBL" id="CAG5099658.1"/>
    </source>
</evidence>
<evidence type="ECO:0000256" key="2">
    <source>
        <dbReference type="ARBA" id="ARBA00022771"/>
    </source>
</evidence>
<dbReference type="PROSITE" id="PS50089">
    <property type="entry name" value="ZF_RING_2"/>
    <property type="match status" value="1"/>
</dbReference>
<dbReference type="InterPro" id="IPR013083">
    <property type="entry name" value="Znf_RING/FYVE/PHD"/>
</dbReference>
<evidence type="ECO:0000256" key="1">
    <source>
        <dbReference type="ARBA" id="ARBA00022723"/>
    </source>
</evidence>
<dbReference type="SMART" id="SM00184">
    <property type="entry name" value="RING"/>
    <property type="match status" value="1"/>
</dbReference>
<evidence type="ECO:0000259" key="6">
    <source>
        <dbReference type="PROSITE" id="PS50089"/>
    </source>
</evidence>
<name>A0ABN7SN16_OIKDI</name>
<evidence type="ECO:0000256" key="5">
    <source>
        <dbReference type="SAM" id="Coils"/>
    </source>
</evidence>
<organism evidence="7 8">
    <name type="scientific">Oikopleura dioica</name>
    <name type="common">Tunicate</name>
    <dbReference type="NCBI Taxonomy" id="34765"/>
    <lineage>
        <taxon>Eukaryota</taxon>
        <taxon>Metazoa</taxon>
        <taxon>Chordata</taxon>
        <taxon>Tunicata</taxon>
        <taxon>Appendicularia</taxon>
        <taxon>Copelata</taxon>
        <taxon>Oikopleuridae</taxon>
        <taxon>Oikopleura</taxon>
    </lineage>
</organism>
<keyword evidence="3" id="KW-0862">Zinc</keyword>
<evidence type="ECO:0000313" key="8">
    <source>
        <dbReference type="Proteomes" id="UP001158576"/>
    </source>
</evidence>
<feature type="domain" description="RING-type" evidence="6">
    <location>
        <begin position="207"/>
        <end position="247"/>
    </location>
</feature>
<gene>
    <name evidence="7" type="ORF">OKIOD_LOCUS8179</name>
</gene>
<reference evidence="7 8" key="1">
    <citation type="submission" date="2021-04" db="EMBL/GenBank/DDBJ databases">
        <authorList>
            <person name="Bliznina A."/>
        </authorList>
    </citation>
    <scope>NUCLEOTIDE SEQUENCE [LARGE SCALE GENOMIC DNA]</scope>
</reference>
<dbReference type="Gene3D" id="3.30.40.10">
    <property type="entry name" value="Zinc/RING finger domain, C3HC4 (zinc finger)"/>
    <property type="match status" value="1"/>
</dbReference>
<evidence type="ECO:0000256" key="4">
    <source>
        <dbReference type="PROSITE-ProRule" id="PRU00175"/>
    </source>
</evidence>
<dbReference type="InterPro" id="IPR017907">
    <property type="entry name" value="Znf_RING_CS"/>
</dbReference>
<proteinExistence type="predicted"/>
<protein>
    <submittedName>
        <fullName evidence="7">Oidioi.mRNA.OKI2018_I69.XSR.g16621.t1.cds</fullName>
    </submittedName>
</protein>
<dbReference type="PROSITE" id="PS00518">
    <property type="entry name" value="ZF_RING_1"/>
    <property type="match status" value="1"/>
</dbReference>
<dbReference type="SUPFAM" id="SSF57850">
    <property type="entry name" value="RING/U-box"/>
    <property type="match status" value="1"/>
</dbReference>
<feature type="coiled-coil region" evidence="5">
    <location>
        <begin position="121"/>
        <end position="155"/>
    </location>
</feature>
<dbReference type="EMBL" id="OU015569">
    <property type="protein sequence ID" value="CAG5099658.1"/>
    <property type="molecule type" value="Genomic_DNA"/>
</dbReference>
<keyword evidence="2 4" id="KW-0863">Zinc-finger</keyword>